<dbReference type="PANTHER" id="PTHR11207:SF5">
    <property type="entry name" value="LARGE RIBOSOMAL SUBUNIT PROTEIN ML44"/>
    <property type="match status" value="1"/>
</dbReference>
<name>A0ABM1BY37_LIMPO</name>
<keyword evidence="10" id="KW-1185">Reference proteome</keyword>
<evidence type="ECO:0000256" key="2">
    <source>
        <dbReference type="ARBA" id="ARBA00022884"/>
    </source>
</evidence>
<accession>A0ABM1BY37</accession>
<dbReference type="CDD" id="cd19874">
    <property type="entry name" value="DSRM_MRPL44"/>
    <property type="match status" value="1"/>
</dbReference>
<keyword evidence="6" id="KW-0687">Ribonucleoprotein</keyword>
<dbReference type="GeneID" id="106474729"/>
<evidence type="ECO:0000256" key="5">
    <source>
        <dbReference type="ARBA" id="ARBA00023128"/>
    </source>
</evidence>
<dbReference type="InterPro" id="IPR044444">
    <property type="entry name" value="Ribosomal_mL44_DSRM_metazoa"/>
</dbReference>
<protein>
    <recommendedName>
        <fullName evidence="8">Large ribosomal subunit protein mL44</fullName>
    </recommendedName>
</protein>
<keyword evidence="2" id="KW-0694">RNA-binding</keyword>
<gene>
    <name evidence="11" type="primary">LOC106474729</name>
</gene>
<dbReference type="InterPro" id="IPR000999">
    <property type="entry name" value="RNase_III_dom"/>
</dbReference>
<evidence type="ECO:0000256" key="6">
    <source>
        <dbReference type="ARBA" id="ARBA00023274"/>
    </source>
</evidence>
<dbReference type="Pfam" id="PF22892">
    <property type="entry name" value="DSRM_MRPL44"/>
    <property type="match status" value="1"/>
</dbReference>
<keyword evidence="3" id="KW-0809">Transit peptide</keyword>
<dbReference type="InterPro" id="IPR036389">
    <property type="entry name" value="RNase_III_sf"/>
</dbReference>
<feature type="domain" description="RNase III" evidence="9">
    <location>
        <begin position="75"/>
        <end position="207"/>
    </location>
</feature>
<dbReference type="Gene3D" id="3.30.160.20">
    <property type="match status" value="1"/>
</dbReference>
<evidence type="ECO:0000313" key="10">
    <source>
        <dbReference type="Proteomes" id="UP000694941"/>
    </source>
</evidence>
<dbReference type="RefSeq" id="XP_013790877.2">
    <property type="nucleotide sequence ID" value="XM_013935423.2"/>
</dbReference>
<dbReference type="PANTHER" id="PTHR11207">
    <property type="entry name" value="RIBONUCLEASE III"/>
    <property type="match status" value="1"/>
</dbReference>
<dbReference type="Gene3D" id="1.10.1520.10">
    <property type="entry name" value="Ribonuclease III domain"/>
    <property type="match status" value="1"/>
</dbReference>
<evidence type="ECO:0000256" key="1">
    <source>
        <dbReference type="ARBA" id="ARBA00004173"/>
    </source>
</evidence>
<evidence type="ECO:0000256" key="3">
    <source>
        <dbReference type="ARBA" id="ARBA00022946"/>
    </source>
</evidence>
<dbReference type="SUPFAM" id="SSF69065">
    <property type="entry name" value="RNase III domain-like"/>
    <property type="match status" value="1"/>
</dbReference>
<evidence type="ECO:0000259" key="9">
    <source>
        <dbReference type="PROSITE" id="PS50142"/>
    </source>
</evidence>
<reference evidence="11" key="1">
    <citation type="submission" date="2025-08" db="UniProtKB">
        <authorList>
            <consortium name="RefSeq"/>
        </authorList>
    </citation>
    <scope>IDENTIFICATION</scope>
    <source>
        <tissue evidence="11">Muscle</tissue>
    </source>
</reference>
<evidence type="ECO:0000313" key="11">
    <source>
        <dbReference type="RefSeq" id="XP_013790877.2"/>
    </source>
</evidence>
<dbReference type="InterPro" id="IPR055189">
    <property type="entry name" value="RM44_endonuclase"/>
</dbReference>
<proteinExistence type="inferred from homology"/>
<dbReference type="Pfam" id="PF22935">
    <property type="entry name" value="RM44_endonuclase"/>
    <property type="match status" value="1"/>
</dbReference>
<keyword evidence="5" id="KW-0496">Mitochondrion</keyword>
<comment type="subcellular location">
    <subcellularLocation>
        <location evidence="1">Mitochondrion</location>
    </subcellularLocation>
</comment>
<dbReference type="PROSITE" id="PS50142">
    <property type="entry name" value="RNASE_3_2"/>
    <property type="match status" value="1"/>
</dbReference>
<dbReference type="SMART" id="SM00535">
    <property type="entry name" value="RIBOc"/>
    <property type="match status" value="1"/>
</dbReference>
<evidence type="ECO:0000256" key="4">
    <source>
        <dbReference type="ARBA" id="ARBA00022980"/>
    </source>
</evidence>
<organism evidence="10 11">
    <name type="scientific">Limulus polyphemus</name>
    <name type="common">Atlantic horseshoe crab</name>
    <dbReference type="NCBI Taxonomy" id="6850"/>
    <lineage>
        <taxon>Eukaryota</taxon>
        <taxon>Metazoa</taxon>
        <taxon>Ecdysozoa</taxon>
        <taxon>Arthropoda</taxon>
        <taxon>Chelicerata</taxon>
        <taxon>Merostomata</taxon>
        <taxon>Xiphosura</taxon>
        <taxon>Limulidae</taxon>
        <taxon>Limulus</taxon>
    </lineage>
</organism>
<keyword evidence="4" id="KW-0689">Ribosomal protein</keyword>
<evidence type="ECO:0000256" key="8">
    <source>
        <dbReference type="ARBA" id="ARBA00035187"/>
    </source>
</evidence>
<comment type="similarity">
    <text evidence="7">Belongs to the ribonuclease III family. Mitochondrion-specific ribosomal protein mL44 subfamily.</text>
</comment>
<sequence length="343" mass="39206">MASSIVSVVRRVSLMRNPQSLYHFQFEIVNSRSFKRWVAPTLKIMKHRRKKAGPEPLRHRSVWLNWNYTAELYAFGRRLNETFRDETLRTALIHPSYLEQEEKQRQDLGVPSQAVSLKLEHNSGLVASGESLMNTYIKQYIRQAFPKVPEEGICEIWEYLVSVDVLSHVATHIGLSDIILCADFPPEKITLAKSLKAIIGALEFDQSKERAEYFIQDFVITQLSDKCIFDLWDIPNPMAVLQNILEKEGKDPAEPRLLWQAGSNTILALYYVGIYSNRKFLGKAPGETLAIAEEMAARDALSRIFGLTENHKPLPFGKQGRQLIINNNENNSSLSNWMLSKSI</sequence>
<evidence type="ECO:0000256" key="7">
    <source>
        <dbReference type="ARBA" id="ARBA00024034"/>
    </source>
</evidence>
<dbReference type="Proteomes" id="UP000694941">
    <property type="component" value="Unplaced"/>
</dbReference>